<dbReference type="OrthoDB" id="9811533at2"/>
<feature type="transmembrane region" description="Helical" evidence="1">
    <location>
        <begin position="203"/>
        <end position="222"/>
    </location>
</feature>
<accession>A0A1K1LIA0</accession>
<feature type="transmembrane region" description="Helical" evidence="1">
    <location>
        <begin position="134"/>
        <end position="167"/>
    </location>
</feature>
<gene>
    <name evidence="2" type="ORF">DESPIGER_2619</name>
</gene>
<feature type="transmembrane region" description="Helical" evidence="1">
    <location>
        <begin position="179"/>
        <end position="197"/>
    </location>
</feature>
<feature type="transmembrane region" description="Helical" evidence="1">
    <location>
        <begin position="229"/>
        <end position="248"/>
    </location>
</feature>
<name>A0A1K1LIA0_9BACT</name>
<keyword evidence="1" id="KW-1133">Transmembrane helix</keyword>
<protein>
    <submittedName>
        <fullName evidence="2">PTS system, mannose-specific IID component</fullName>
    </submittedName>
</protein>
<dbReference type="GO" id="GO:0009401">
    <property type="term" value="P:phosphoenolpyruvate-dependent sugar phosphotransferase system"/>
    <property type="evidence" value="ECO:0007669"/>
    <property type="project" value="InterPro"/>
</dbReference>
<dbReference type="AlphaFoldDB" id="A0A1K1LIA0"/>
<keyword evidence="1" id="KW-0812">Transmembrane</keyword>
<sequence>MLPTRTALSCLARSCCINAAVTARGMQQLGLLFALEPALRHLYPDAEAQAQAAAHYSAHSNTHPYMLPFYMGLLLNIEEQVAQGKLPSNALDTVRRTLGTTLSAVGDGFFEGGVFPCWALCCICLLLAGHTLPAILLTALLAVALLAFRTGTFFFALRYGLAALAWLKRLGLINWTGRIKVVNACLLTVAAAMLLPYGGDRHTLLWCMGGGAAVLAAAWIIGRLHLPRIVLWLILLTFLVLMDAGLVGL</sequence>
<dbReference type="InterPro" id="IPR004704">
    <property type="entry name" value="PTS_IID_man"/>
</dbReference>
<proteinExistence type="predicted"/>
<dbReference type="RefSeq" id="WP_072337387.1">
    <property type="nucleotide sequence ID" value="NZ_CALJDE010000029.1"/>
</dbReference>
<feature type="transmembrane region" description="Helical" evidence="1">
    <location>
        <begin position="108"/>
        <end position="128"/>
    </location>
</feature>
<dbReference type="Pfam" id="PF03613">
    <property type="entry name" value="EIID-AGA"/>
    <property type="match status" value="1"/>
</dbReference>
<dbReference type="EMBL" id="LT630450">
    <property type="protein sequence ID" value="SFV74429.1"/>
    <property type="molecule type" value="Genomic_DNA"/>
</dbReference>
<dbReference type="KEGG" id="dpg:DESPIGER_2619"/>
<keyword evidence="3" id="KW-1185">Reference proteome</keyword>
<dbReference type="GO" id="GO:0016020">
    <property type="term" value="C:membrane"/>
    <property type="evidence" value="ECO:0007669"/>
    <property type="project" value="InterPro"/>
</dbReference>
<evidence type="ECO:0000313" key="2">
    <source>
        <dbReference type="EMBL" id="SFV74429.1"/>
    </source>
</evidence>
<reference evidence="3" key="1">
    <citation type="submission" date="2016-10" db="EMBL/GenBank/DDBJ databases">
        <authorList>
            <person name="Wegmann U."/>
        </authorList>
    </citation>
    <scope>NUCLEOTIDE SEQUENCE [LARGE SCALE GENOMIC DNA]</scope>
</reference>
<keyword evidence="1" id="KW-0472">Membrane</keyword>
<organism evidence="2 3">
    <name type="scientific">Desulfovibrio piger</name>
    <dbReference type="NCBI Taxonomy" id="901"/>
    <lineage>
        <taxon>Bacteria</taxon>
        <taxon>Pseudomonadati</taxon>
        <taxon>Thermodesulfobacteriota</taxon>
        <taxon>Desulfovibrionia</taxon>
        <taxon>Desulfovibrionales</taxon>
        <taxon>Desulfovibrionaceae</taxon>
        <taxon>Desulfovibrio</taxon>
    </lineage>
</organism>
<dbReference type="PROSITE" id="PS51108">
    <property type="entry name" value="PTS_EIID"/>
    <property type="match status" value="1"/>
</dbReference>
<evidence type="ECO:0000313" key="3">
    <source>
        <dbReference type="Proteomes" id="UP000186323"/>
    </source>
</evidence>
<dbReference type="Proteomes" id="UP000186323">
    <property type="component" value="Chromosome I"/>
</dbReference>
<evidence type="ECO:0000256" key="1">
    <source>
        <dbReference type="SAM" id="Phobius"/>
    </source>
</evidence>